<dbReference type="Proteomes" id="UP001341840">
    <property type="component" value="Unassembled WGS sequence"/>
</dbReference>
<proteinExistence type="predicted"/>
<reference evidence="1 2" key="1">
    <citation type="journal article" date="2023" name="Plants (Basel)">
        <title>Bridging the Gap: Combining Genomics and Transcriptomics Approaches to Understand Stylosanthes scabra, an Orphan Legume from the Brazilian Caatinga.</title>
        <authorList>
            <person name="Ferreira-Neto J.R.C."/>
            <person name="da Silva M.D."/>
            <person name="Binneck E."/>
            <person name="de Melo N.F."/>
            <person name="da Silva R.H."/>
            <person name="de Melo A.L.T.M."/>
            <person name="Pandolfi V."/>
            <person name="Bustamante F.O."/>
            <person name="Brasileiro-Vidal A.C."/>
            <person name="Benko-Iseppon A.M."/>
        </authorList>
    </citation>
    <scope>NUCLEOTIDE SEQUENCE [LARGE SCALE GENOMIC DNA]</scope>
    <source>
        <tissue evidence="1">Leaves</tissue>
    </source>
</reference>
<feature type="non-terminal residue" evidence="1">
    <location>
        <position position="1"/>
    </location>
</feature>
<dbReference type="EMBL" id="JASCZI010004212">
    <property type="protein sequence ID" value="MED6117065.1"/>
    <property type="molecule type" value="Genomic_DNA"/>
</dbReference>
<sequence length="120" mass="13543">TLIPSLRKEEMYGGMLSTRKSPTTEQATSCGQNKRVVDPNLSPLPFPAVAKKTWKDKSTDPRIIELLKKVEVTLPLFELIQQIPKYAKEICIHKNKIKELGITKADKSISAMRHFPDLAL</sequence>
<gene>
    <name evidence="1" type="ORF">PIB30_106474</name>
</gene>
<comment type="caution">
    <text evidence="1">The sequence shown here is derived from an EMBL/GenBank/DDBJ whole genome shotgun (WGS) entry which is preliminary data.</text>
</comment>
<accession>A0ABU6QZ21</accession>
<name>A0ABU6QZ21_9FABA</name>
<evidence type="ECO:0000313" key="1">
    <source>
        <dbReference type="EMBL" id="MED6117065.1"/>
    </source>
</evidence>
<evidence type="ECO:0000313" key="2">
    <source>
        <dbReference type="Proteomes" id="UP001341840"/>
    </source>
</evidence>
<organism evidence="1 2">
    <name type="scientific">Stylosanthes scabra</name>
    <dbReference type="NCBI Taxonomy" id="79078"/>
    <lineage>
        <taxon>Eukaryota</taxon>
        <taxon>Viridiplantae</taxon>
        <taxon>Streptophyta</taxon>
        <taxon>Embryophyta</taxon>
        <taxon>Tracheophyta</taxon>
        <taxon>Spermatophyta</taxon>
        <taxon>Magnoliopsida</taxon>
        <taxon>eudicotyledons</taxon>
        <taxon>Gunneridae</taxon>
        <taxon>Pentapetalae</taxon>
        <taxon>rosids</taxon>
        <taxon>fabids</taxon>
        <taxon>Fabales</taxon>
        <taxon>Fabaceae</taxon>
        <taxon>Papilionoideae</taxon>
        <taxon>50 kb inversion clade</taxon>
        <taxon>dalbergioids sensu lato</taxon>
        <taxon>Dalbergieae</taxon>
        <taxon>Pterocarpus clade</taxon>
        <taxon>Stylosanthes</taxon>
    </lineage>
</organism>
<keyword evidence="2" id="KW-1185">Reference proteome</keyword>
<protein>
    <submittedName>
        <fullName evidence="1">Uncharacterized protein</fullName>
    </submittedName>
</protein>